<gene>
    <name evidence="3" type="ORF">ColSpa_10729</name>
</gene>
<evidence type="ECO:0000256" key="1">
    <source>
        <dbReference type="SAM" id="MobiDB-lite"/>
    </source>
</evidence>
<feature type="region of interest" description="Disordered" evidence="1">
    <location>
        <begin position="190"/>
        <end position="233"/>
    </location>
</feature>
<reference evidence="3 4" key="1">
    <citation type="submission" date="2022-03" db="EMBL/GenBank/DDBJ databases">
        <title>Genome data of Colletotrichum spp.</title>
        <authorList>
            <person name="Utami Y.D."/>
            <person name="Hiruma K."/>
        </authorList>
    </citation>
    <scope>NUCLEOTIDE SEQUENCE [LARGE SCALE GENOMIC DNA]</scope>
    <source>
        <strain evidence="3 4">MAFF 239500</strain>
    </source>
</reference>
<dbReference type="GeneID" id="73331531"/>
<name>A0AA37PE59_9PEZI</name>
<evidence type="ECO:0000313" key="4">
    <source>
        <dbReference type="Proteomes" id="UP001055115"/>
    </source>
</evidence>
<comment type="caution">
    <text evidence="3">The sequence shown here is derived from an EMBL/GenBank/DDBJ whole genome shotgun (WGS) entry which is preliminary data.</text>
</comment>
<feature type="compositionally biased region" description="Low complexity" evidence="1">
    <location>
        <begin position="210"/>
        <end position="223"/>
    </location>
</feature>
<accession>A0AA37PE59</accession>
<dbReference type="RefSeq" id="XP_049132898.1">
    <property type="nucleotide sequence ID" value="XM_049276941.1"/>
</dbReference>
<feature type="transmembrane region" description="Helical" evidence="2">
    <location>
        <begin position="110"/>
        <end position="133"/>
    </location>
</feature>
<feature type="transmembrane region" description="Helical" evidence="2">
    <location>
        <begin position="39"/>
        <end position="62"/>
    </location>
</feature>
<dbReference type="Proteomes" id="UP001055115">
    <property type="component" value="Unassembled WGS sequence"/>
</dbReference>
<sequence length="233" mass="25546">MPSQSQHGMPSVTEGYVPYENQGARQSSLYNRPWHIAKVAIRGCNIASSAIIIGITVHSLIYLYWSPYLLWFSAIPAAFAVCWDVSELITVCARGGRIGIHPGAHVGLHLLFWLIFATAIVCESLNLYFIGYYGDGFIATQQHVALAFTCLLLINHFTLFVRACIETHQRNTRPPIYMVPVNMPAPMQPAGSYAPSPFPPQQEKGQMTGANAPTDTTTQPAADGTYYGPGSRV</sequence>
<protein>
    <submittedName>
        <fullName evidence="3">Uncharacterized protein</fullName>
    </submittedName>
</protein>
<keyword evidence="2" id="KW-0812">Transmembrane</keyword>
<keyword evidence="2" id="KW-0472">Membrane</keyword>
<feature type="transmembrane region" description="Helical" evidence="2">
    <location>
        <begin position="68"/>
        <end position="89"/>
    </location>
</feature>
<keyword evidence="2" id="KW-1133">Transmembrane helix</keyword>
<evidence type="ECO:0000256" key="2">
    <source>
        <dbReference type="SAM" id="Phobius"/>
    </source>
</evidence>
<evidence type="ECO:0000313" key="3">
    <source>
        <dbReference type="EMBL" id="GKT50548.1"/>
    </source>
</evidence>
<feature type="transmembrane region" description="Helical" evidence="2">
    <location>
        <begin position="145"/>
        <end position="165"/>
    </location>
</feature>
<organism evidence="3 4">
    <name type="scientific">Colletotrichum spaethianum</name>
    <dbReference type="NCBI Taxonomy" id="700344"/>
    <lineage>
        <taxon>Eukaryota</taxon>
        <taxon>Fungi</taxon>
        <taxon>Dikarya</taxon>
        <taxon>Ascomycota</taxon>
        <taxon>Pezizomycotina</taxon>
        <taxon>Sordariomycetes</taxon>
        <taxon>Hypocreomycetidae</taxon>
        <taxon>Glomerellales</taxon>
        <taxon>Glomerellaceae</taxon>
        <taxon>Colletotrichum</taxon>
        <taxon>Colletotrichum spaethianum species complex</taxon>
    </lineage>
</organism>
<keyword evidence="4" id="KW-1185">Reference proteome</keyword>
<proteinExistence type="predicted"/>
<dbReference type="EMBL" id="BQXU01000038">
    <property type="protein sequence ID" value="GKT50548.1"/>
    <property type="molecule type" value="Genomic_DNA"/>
</dbReference>
<dbReference type="AlphaFoldDB" id="A0AA37PE59"/>